<organism evidence="10 11">
    <name type="scientific">Roseiconus lacunae</name>
    <dbReference type="NCBI Taxonomy" id="2605694"/>
    <lineage>
        <taxon>Bacteria</taxon>
        <taxon>Pseudomonadati</taxon>
        <taxon>Planctomycetota</taxon>
        <taxon>Planctomycetia</taxon>
        <taxon>Pirellulales</taxon>
        <taxon>Pirellulaceae</taxon>
        <taxon>Roseiconus</taxon>
    </lineage>
</organism>
<feature type="transmembrane region" description="Helical" evidence="9">
    <location>
        <begin position="357"/>
        <end position="375"/>
    </location>
</feature>
<evidence type="ECO:0000256" key="8">
    <source>
        <dbReference type="SAM" id="MobiDB-lite"/>
    </source>
</evidence>
<feature type="transmembrane region" description="Helical" evidence="9">
    <location>
        <begin position="270"/>
        <end position="289"/>
    </location>
</feature>
<reference evidence="10 11" key="1">
    <citation type="submission" date="2023-06" db="EMBL/GenBank/DDBJ databases">
        <title>Roseiconus lacunae JC819 isolated from Gulf of Mannar region, Tamil Nadu.</title>
        <authorList>
            <person name="Pk S."/>
            <person name="Ch S."/>
            <person name="Ch V.R."/>
        </authorList>
    </citation>
    <scope>NUCLEOTIDE SEQUENCE [LARGE SCALE GENOMIC DNA]</scope>
    <source>
        <strain evidence="10 11">JC819</strain>
    </source>
</reference>
<dbReference type="Pfam" id="PF09721">
    <property type="entry name" value="Exosortase_EpsH"/>
    <property type="match status" value="1"/>
</dbReference>
<keyword evidence="2" id="KW-1003">Cell membrane</keyword>
<evidence type="ECO:0000256" key="1">
    <source>
        <dbReference type="ARBA" id="ARBA00004651"/>
    </source>
</evidence>
<dbReference type="NCBIfam" id="TIGR02602">
    <property type="entry name" value="8TM_EpsH"/>
    <property type="match status" value="1"/>
</dbReference>
<gene>
    <name evidence="10" type="primary">xrtU</name>
    <name evidence="10" type="ORF">QTN89_14525</name>
</gene>
<evidence type="ECO:0000313" key="11">
    <source>
        <dbReference type="Proteomes" id="UP001239462"/>
    </source>
</evidence>
<feature type="transmembrane region" description="Helical" evidence="9">
    <location>
        <begin position="196"/>
        <end position="219"/>
    </location>
</feature>
<evidence type="ECO:0000256" key="6">
    <source>
        <dbReference type="ARBA" id="ARBA00022989"/>
    </source>
</evidence>
<feature type="transmembrane region" description="Helical" evidence="9">
    <location>
        <begin position="37"/>
        <end position="55"/>
    </location>
</feature>
<evidence type="ECO:0000256" key="5">
    <source>
        <dbReference type="ARBA" id="ARBA00022801"/>
    </source>
</evidence>
<keyword evidence="3" id="KW-0645">Protease</keyword>
<sequence>MSSADSAGVGETAVDAPLTNPPTESEVRLAPHSNWRWFWLALAIVSAPLLVPYFVKLWSKPTYQYFPFAIGVVAWLAYQRSDGRFYPPRGMISWAAIGLGLFFIAFGAVFKFPWFGAVAAVFFATAMLRAMRGPYDRTLLVTALPLFTVIQLVRLDTLLVIRLQRITTWFSSVLLDGLAIPHAVANNVIQLADRELFVAEACSGIQSVFTLGFLALSVVAWKRRRVWTAPIYLAIACLLAVFSNVVRVTVVALAASLYEIDLAEGWSHELLGYVALGLAFAFLLSFDFLMTTIFHEVPSESEFNPLVSGWNQIAIRRGEDDGERTTQRETIDQLETDRQGVLFATAQRWIQNRNAQIGFLSVIVLIAGLAVFQVVTSRRPENRVEGDSDLVFDPPSNLMGEMQTLSVVNHVSNRNYEVPYLGANSDVWECSSGDITAQIVLSQPHNGWHELCTCYERLDWLLLDRDIKSPEDLEIFEVETRNPDAMNSTYVFARFKQGPTARGYLLFSGIGSDGTLIDAPNSLAAFSHRVWNRIDSTGVWDQDEVLMLQMWVIVPDKLDPKHLNSLEKDFVAIRAKFADEIARNAGRNLPPANTGARTTSIKLGDRAEVVAGNTNQPAEVH</sequence>
<evidence type="ECO:0000313" key="10">
    <source>
        <dbReference type="EMBL" id="MDM4016658.1"/>
    </source>
</evidence>
<feature type="region of interest" description="Disordered" evidence="8">
    <location>
        <begin position="1"/>
        <end position="26"/>
    </location>
</feature>
<feature type="transmembrane region" description="Helical" evidence="9">
    <location>
        <begin position="138"/>
        <end position="161"/>
    </location>
</feature>
<accession>A0ABT7PJZ4</accession>
<dbReference type="NCBIfam" id="TIGR04178">
    <property type="entry name" value="exo_archaeo"/>
    <property type="match status" value="1"/>
</dbReference>
<proteinExistence type="predicted"/>
<evidence type="ECO:0000256" key="4">
    <source>
        <dbReference type="ARBA" id="ARBA00022692"/>
    </source>
</evidence>
<keyword evidence="6 9" id="KW-1133">Transmembrane helix</keyword>
<evidence type="ECO:0000256" key="9">
    <source>
        <dbReference type="SAM" id="Phobius"/>
    </source>
</evidence>
<dbReference type="InterPro" id="IPR013426">
    <property type="entry name" value="EpsH-like"/>
</dbReference>
<dbReference type="Proteomes" id="UP001239462">
    <property type="component" value="Unassembled WGS sequence"/>
</dbReference>
<feature type="transmembrane region" description="Helical" evidence="9">
    <location>
        <begin position="61"/>
        <end position="78"/>
    </location>
</feature>
<protein>
    <submittedName>
        <fullName evidence="10">Exosortase U</fullName>
    </submittedName>
</protein>
<dbReference type="EMBL" id="JASZZN010000009">
    <property type="protein sequence ID" value="MDM4016658.1"/>
    <property type="molecule type" value="Genomic_DNA"/>
</dbReference>
<evidence type="ECO:0000256" key="3">
    <source>
        <dbReference type="ARBA" id="ARBA00022670"/>
    </source>
</evidence>
<dbReference type="NCBIfam" id="NF033780">
    <property type="entry name" value="exosort_XrtU_C"/>
    <property type="match status" value="1"/>
</dbReference>
<feature type="transmembrane region" description="Helical" evidence="9">
    <location>
        <begin position="90"/>
        <end position="108"/>
    </location>
</feature>
<evidence type="ECO:0000256" key="2">
    <source>
        <dbReference type="ARBA" id="ARBA00022475"/>
    </source>
</evidence>
<feature type="transmembrane region" description="Helical" evidence="9">
    <location>
        <begin position="231"/>
        <end position="258"/>
    </location>
</feature>
<dbReference type="InterPro" id="IPR019127">
    <property type="entry name" value="Exosortase"/>
</dbReference>
<keyword evidence="5" id="KW-0378">Hydrolase</keyword>
<dbReference type="RefSeq" id="WP_289164303.1">
    <property type="nucleotide sequence ID" value="NZ_JASZZN010000009.1"/>
</dbReference>
<keyword evidence="4 9" id="KW-0812">Transmembrane</keyword>
<comment type="subcellular location">
    <subcellularLocation>
        <location evidence="1">Cell membrane</location>
        <topology evidence="1">Multi-pass membrane protein</topology>
    </subcellularLocation>
</comment>
<keyword evidence="11" id="KW-1185">Reference proteome</keyword>
<keyword evidence="7 9" id="KW-0472">Membrane</keyword>
<name>A0ABT7PJZ4_9BACT</name>
<evidence type="ECO:0000256" key="7">
    <source>
        <dbReference type="ARBA" id="ARBA00023136"/>
    </source>
</evidence>
<dbReference type="InterPro" id="IPR026392">
    <property type="entry name" value="Exo/Archaeosortase_dom"/>
</dbReference>
<comment type="caution">
    <text evidence="10">The sequence shown here is derived from an EMBL/GenBank/DDBJ whole genome shotgun (WGS) entry which is preliminary data.</text>
</comment>